<dbReference type="AlphaFoldDB" id="A0A830GA61"/>
<accession>A0A830GA61</accession>
<reference evidence="1 2" key="1">
    <citation type="journal article" date="2019" name="Int. J. Syst. Evol. Microbiol.">
        <title>The Global Catalogue of Microorganisms (GCM) 10K type strain sequencing project: providing services to taxonomists for standard genome sequencing and annotation.</title>
        <authorList>
            <consortium name="The Broad Institute Genomics Platform"/>
            <consortium name="The Broad Institute Genome Sequencing Center for Infectious Disease"/>
            <person name="Wu L."/>
            <person name="Ma J."/>
        </authorList>
    </citation>
    <scope>NUCLEOTIDE SEQUENCE [LARGE SCALE GENOMIC DNA]</scope>
    <source>
        <strain evidence="1 2">JCM 16331</strain>
    </source>
</reference>
<sequence length="143" mass="15433">MNRRDVIRFVGTGAIVGLTGCSMVSDTGDDTSSSTTAVTLSNDRTSPYDLGVANWTKEKLEFDIQIDDQGERIIKRTISVDSENTVYLSNAIPQNPTDMSCLITANSSYGRTSQKISVNYSFEGATIRAGDGSVEVIEYTGAE</sequence>
<evidence type="ECO:0000313" key="2">
    <source>
        <dbReference type="Proteomes" id="UP000608850"/>
    </source>
</evidence>
<evidence type="ECO:0008006" key="3">
    <source>
        <dbReference type="Google" id="ProtNLM"/>
    </source>
</evidence>
<dbReference type="RefSeq" id="WP_188877448.1">
    <property type="nucleotide sequence ID" value="NZ_BMOQ01000003.1"/>
</dbReference>
<dbReference type="OrthoDB" id="374951at2157"/>
<name>A0A830GA61_9EURY</name>
<proteinExistence type="predicted"/>
<gene>
    <name evidence="1" type="ORF">GCM10009021_09650</name>
</gene>
<dbReference type="PROSITE" id="PS51257">
    <property type="entry name" value="PROKAR_LIPOPROTEIN"/>
    <property type="match status" value="1"/>
</dbReference>
<dbReference type="EMBL" id="BMOQ01000003">
    <property type="protein sequence ID" value="GGN11743.1"/>
    <property type="molecule type" value="Genomic_DNA"/>
</dbReference>
<comment type="caution">
    <text evidence="1">The sequence shown here is derived from an EMBL/GenBank/DDBJ whole genome shotgun (WGS) entry which is preliminary data.</text>
</comment>
<protein>
    <recommendedName>
        <fullName evidence="3">Lipoprotein</fullName>
    </recommendedName>
</protein>
<evidence type="ECO:0000313" key="1">
    <source>
        <dbReference type="EMBL" id="GGN11743.1"/>
    </source>
</evidence>
<organism evidence="1 2">
    <name type="scientific">Halarchaeum nitratireducens</name>
    <dbReference type="NCBI Taxonomy" id="489913"/>
    <lineage>
        <taxon>Archaea</taxon>
        <taxon>Methanobacteriati</taxon>
        <taxon>Methanobacteriota</taxon>
        <taxon>Stenosarchaea group</taxon>
        <taxon>Halobacteria</taxon>
        <taxon>Halobacteriales</taxon>
        <taxon>Halobacteriaceae</taxon>
    </lineage>
</organism>
<dbReference type="Proteomes" id="UP000608850">
    <property type="component" value="Unassembled WGS sequence"/>
</dbReference>
<keyword evidence="2" id="KW-1185">Reference proteome</keyword>